<dbReference type="AlphaFoldDB" id="A0A8J1XR63"/>
<accession>A0A8J1XR63</accession>
<dbReference type="OrthoDB" id="6038751at2759"/>
<dbReference type="EMBL" id="CAIIXF020000007">
    <property type="protein sequence ID" value="CAH1789360.1"/>
    <property type="molecule type" value="Genomic_DNA"/>
</dbReference>
<sequence length="219" mass="25979">MAYTFEHINRRKATHINADRRNLLEGPFRSYPANNYLSGDGKSMLWSGQNYYTPGNREWIKHHDVKALPEIRKVDMKDFQSEDKWRKWQSERDAVGSIHGPTCASSGFKVSSNLHDSPGVKLSGYAFNPYNMWRTGNNARTMYNSHEPWPTNEARRVPQWRGPRGYYGYYHEELDEHHNGGYRYPRDPKTLYNDEDLIKYEYQRTFPSVQAHWKERILQ</sequence>
<gene>
    <name evidence="1" type="ORF">OFUS_LOCUS14733</name>
</gene>
<name>A0A8J1XR63_OWEFU</name>
<evidence type="ECO:0000313" key="1">
    <source>
        <dbReference type="EMBL" id="CAH1789360.1"/>
    </source>
</evidence>
<reference evidence="1" key="1">
    <citation type="submission" date="2022-03" db="EMBL/GenBank/DDBJ databases">
        <authorList>
            <person name="Martin C."/>
        </authorList>
    </citation>
    <scope>NUCLEOTIDE SEQUENCE</scope>
</reference>
<evidence type="ECO:0000313" key="2">
    <source>
        <dbReference type="Proteomes" id="UP000749559"/>
    </source>
</evidence>
<proteinExistence type="predicted"/>
<protein>
    <submittedName>
        <fullName evidence="1">Uncharacterized protein</fullName>
    </submittedName>
</protein>
<organism evidence="1 2">
    <name type="scientific">Owenia fusiformis</name>
    <name type="common">Polychaete worm</name>
    <dbReference type="NCBI Taxonomy" id="6347"/>
    <lineage>
        <taxon>Eukaryota</taxon>
        <taxon>Metazoa</taxon>
        <taxon>Spiralia</taxon>
        <taxon>Lophotrochozoa</taxon>
        <taxon>Annelida</taxon>
        <taxon>Polychaeta</taxon>
        <taxon>Sedentaria</taxon>
        <taxon>Canalipalpata</taxon>
        <taxon>Sabellida</taxon>
        <taxon>Oweniida</taxon>
        <taxon>Oweniidae</taxon>
        <taxon>Owenia</taxon>
    </lineage>
</organism>
<keyword evidence="2" id="KW-1185">Reference proteome</keyword>
<comment type="caution">
    <text evidence="1">The sequence shown here is derived from an EMBL/GenBank/DDBJ whole genome shotgun (WGS) entry which is preliminary data.</text>
</comment>
<dbReference type="Proteomes" id="UP000749559">
    <property type="component" value="Unassembled WGS sequence"/>
</dbReference>